<evidence type="ECO:0000259" key="3">
    <source>
        <dbReference type="PROSITE" id="PS51462"/>
    </source>
</evidence>
<keyword evidence="5" id="KW-1185">Reference proteome</keyword>
<dbReference type="InterPro" id="IPR015797">
    <property type="entry name" value="NUDIX_hydrolase-like_dom_sf"/>
</dbReference>
<dbReference type="InterPro" id="IPR029401">
    <property type="entry name" value="Nudix_N"/>
</dbReference>
<dbReference type="Gene3D" id="2.20.70.10">
    <property type="match status" value="1"/>
</dbReference>
<dbReference type="PROSITE" id="PS00893">
    <property type="entry name" value="NUDIX_BOX"/>
    <property type="match status" value="1"/>
</dbReference>
<dbReference type="EMBL" id="QGTJ01000001">
    <property type="protein sequence ID" value="PWV65847.1"/>
    <property type="molecule type" value="Genomic_DNA"/>
</dbReference>
<comment type="cofactor">
    <cofactor evidence="1">
        <name>Mg(2+)</name>
        <dbReference type="ChEBI" id="CHEBI:18420"/>
    </cofactor>
</comment>
<proteinExistence type="predicted"/>
<dbReference type="AlphaFoldDB" id="A0A317N065"/>
<dbReference type="SUPFAM" id="SSF55811">
    <property type="entry name" value="Nudix"/>
    <property type="match status" value="1"/>
</dbReference>
<dbReference type="OrthoDB" id="5417595at2"/>
<dbReference type="Gene3D" id="3.90.79.10">
    <property type="entry name" value="Nucleoside Triphosphate Pyrophosphohydrolase"/>
    <property type="match status" value="1"/>
</dbReference>
<organism evidence="4 5">
    <name type="scientific">Plasticicumulans acidivorans</name>
    <dbReference type="NCBI Taxonomy" id="886464"/>
    <lineage>
        <taxon>Bacteria</taxon>
        <taxon>Pseudomonadati</taxon>
        <taxon>Pseudomonadota</taxon>
        <taxon>Gammaproteobacteria</taxon>
        <taxon>Candidatus Competibacteraceae</taxon>
        <taxon>Plasticicumulans</taxon>
    </lineage>
</organism>
<dbReference type="PANTHER" id="PTHR43222:SF2">
    <property type="entry name" value="NUDIX HYDROLASE 23, CHLOROPLASTIC"/>
    <property type="match status" value="1"/>
</dbReference>
<dbReference type="Proteomes" id="UP000246569">
    <property type="component" value="Unassembled WGS sequence"/>
</dbReference>
<evidence type="ECO:0000256" key="1">
    <source>
        <dbReference type="ARBA" id="ARBA00001946"/>
    </source>
</evidence>
<evidence type="ECO:0000256" key="2">
    <source>
        <dbReference type="ARBA" id="ARBA00022801"/>
    </source>
</evidence>
<name>A0A317N065_9GAMM</name>
<dbReference type="PROSITE" id="PS51462">
    <property type="entry name" value="NUDIX"/>
    <property type="match status" value="1"/>
</dbReference>
<accession>A0A317N065</accession>
<sequence length="187" mass="21050">MKFCSRCGGPLSFRVPPGDHLPRHICDACGTIHYQNPRIVAGCIPEWEGRVLLCRRAIEPRRGHWTLPAGFMENGESTTEAAMRETLEEANARVEIIDLYTLYSLPHISQVYLIFRARMLDEAFSAGHESLDVALFTEAEIPWGDLAFPTVHESLRHFFADRRAGRFQTRTGTIGAAPWQRPAADDA</sequence>
<dbReference type="Pfam" id="PF00293">
    <property type="entry name" value="NUDIX"/>
    <property type="match status" value="1"/>
</dbReference>
<dbReference type="RefSeq" id="WP_110016837.1">
    <property type="nucleotide sequence ID" value="NZ_QGTJ01000001.1"/>
</dbReference>
<evidence type="ECO:0000313" key="4">
    <source>
        <dbReference type="EMBL" id="PWV65847.1"/>
    </source>
</evidence>
<protein>
    <submittedName>
        <fullName evidence="4">ADP-ribose pyrophosphatase YjhB (NUDIX family)</fullName>
    </submittedName>
</protein>
<reference evidence="4 5" key="1">
    <citation type="submission" date="2018-05" db="EMBL/GenBank/DDBJ databases">
        <title>Genomic Encyclopedia of Type Strains, Phase IV (KMG-IV): sequencing the most valuable type-strain genomes for metagenomic binning, comparative biology and taxonomic classification.</title>
        <authorList>
            <person name="Goeker M."/>
        </authorList>
    </citation>
    <scope>NUCLEOTIDE SEQUENCE [LARGE SCALE GENOMIC DNA]</scope>
    <source>
        <strain evidence="4 5">DSM 23606</strain>
    </source>
</reference>
<dbReference type="InterPro" id="IPR000086">
    <property type="entry name" value="NUDIX_hydrolase_dom"/>
</dbReference>
<dbReference type="InterPro" id="IPR020084">
    <property type="entry name" value="NUDIX_hydrolase_CS"/>
</dbReference>
<feature type="domain" description="Nudix hydrolase" evidence="3">
    <location>
        <begin position="36"/>
        <end position="159"/>
    </location>
</feature>
<dbReference type="CDD" id="cd04511">
    <property type="entry name" value="NUDIX_Hydrolase"/>
    <property type="match status" value="1"/>
</dbReference>
<comment type="caution">
    <text evidence="4">The sequence shown here is derived from an EMBL/GenBank/DDBJ whole genome shotgun (WGS) entry which is preliminary data.</text>
</comment>
<dbReference type="Pfam" id="PF14803">
    <property type="entry name" value="Zn_ribbon_Nudix"/>
    <property type="match status" value="1"/>
</dbReference>
<dbReference type="GO" id="GO:0016787">
    <property type="term" value="F:hydrolase activity"/>
    <property type="evidence" value="ECO:0007669"/>
    <property type="project" value="UniProtKB-KW"/>
</dbReference>
<gene>
    <name evidence="4" type="ORF">C7443_101332</name>
</gene>
<evidence type="ECO:0000313" key="5">
    <source>
        <dbReference type="Proteomes" id="UP000246569"/>
    </source>
</evidence>
<keyword evidence="2" id="KW-0378">Hydrolase</keyword>
<dbReference type="PANTHER" id="PTHR43222">
    <property type="entry name" value="NUDIX HYDROLASE 23"/>
    <property type="match status" value="1"/>
</dbReference>